<keyword evidence="2" id="KW-1185">Reference proteome</keyword>
<dbReference type="EMBL" id="LFJJ01000368">
    <property type="protein sequence ID" value="KND55358.1"/>
    <property type="molecule type" value="Genomic_DNA"/>
</dbReference>
<dbReference type="PATRIC" id="fig|242163.4.peg.4691"/>
<evidence type="ECO:0000313" key="2">
    <source>
        <dbReference type="Proteomes" id="UP000036959"/>
    </source>
</evidence>
<gene>
    <name evidence="1" type="ORF">BVER_03980c</name>
</gene>
<protein>
    <recommendedName>
        <fullName evidence="3">Fis family transcriptional regulator</fullName>
    </recommendedName>
</protein>
<dbReference type="AlphaFoldDB" id="A0A0L0LZ53"/>
<organism evidence="1 2">
    <name type="scientific">Candidatus Burkholderia verschuerenii</name>
    <dbReference type="NCBI Taxonomy" id="242163"/>
    <lineage>
        <taxon>Bacteria</taxon>
        <taxon>Pseudomonadati</taxon>
        <taxon>Pseudomonadota</taxon>
        <taxon>Betaproteobacteria</taxon>
        <taxon>Burkholderiales</taxon>
        <taxon>Burkholderiaceae</taxon>
        <taxon>Burkholderia</taxon>
    </lineage>
</organism>
<dbReference type="RefSeq" id="WP_050456157.1">
    <property type="nucleotide sequence ID" value="NZ_LFJJ01000368.1"/>
</dbReference>
<reference evidence="2" key="1">
    <citation type="submission" date="2015-06" db="EMBL/GenBank/DDBJ databases">
        <title>Comparative genomics of Burkholderia leaf nodule symbionts.</title>
        <authorList>
            <person name="Carlier A."/>
            <person name="Eberl L."/>
            <person name="Pinto-Carbo M."/>
        </authorList>
    </citation>
    <scope>NUCLEOTIDE SEQUENCE [LARGE SCALE GENOMIC DNA]</scope>
    <source>
        <strain evidence="2">UZHbot4</strain>
    </source>
</reference>
<dbReference type="OrthoDB" id="9036076at2"/>
<name>A0A0L0LZ53_9BURK</name>
<evidence type="ECO:0008006" key="3">
    <source>
        <dbReference type="Google" id="ProtNLM"/>
    </source>
</evidence>
<proteinExistence type="predicted"/>
<accession>A0A0L0LZ53</accession>
<comment type="caution">
    <text evidence="1">The sequence shown here is derived from an EMBL/GenBank/DDBJ whole genome shotgun (WGS) entry which is preliminary data.</text>
</comment>
<evidence type="ECO:0000313" key="1">
    <source>
        <dbReference type="EMBL" id="KND55358.1"/>
    </source>
</evidence>
<dbReference type="Proteomes" id="UP000036959">
    <property type="component" value="Unassembled WGS sequence"/>
</dbReference>
<sequence>MPNAKRRPSDRPPRNRTEKAYWLPLPRRDADLIILQYRLAVETIRRQRATQVEVQCVAHAVLLTAMLTELGYGRLDASLLEGAEDDVLTMLERGHASGDYSYREEGVQRLIEVINEHDRQLREVHVAALVGCNERLQACMESMAAAG</sequence>